<sequence length="299" mass="34488">MSPLVLTVTDRKLKPLDTYSQIILNHERSITILDQMIKAYQKQHVHQTLAALSKKIGLKSRSNLSEALRGRRKLSRPHWQSLLTILGAEKKHIDYVLALFDWEHEKSATKKDSHQAHCQVLRRQIEGPLDVFKARIRGMNFAVEVYCAFALFSNEPERKDLVRYFGKDRGIEVDRALALLLKEGLIEKKHTGNYTYRQESQSILYLYDDGDTEASINFLQASLQSSSDNLPRYFSKKDESLFASTILTIKKDEYKSKLKEFKESLLAMHSSLQSDDPDSLLHINIQVFPSHHGSQETHY</sequence>
<dbReference type="NCBIfam" id="TIGR02147">
    <property type="entry name" value="Fsuc_second"/>
    <property type="match status" value="1"/>
</dbReference>
<feature type="domain" description="DUF4423" evidence="1">
    <location>
        <begin position="172"/>
        <end position="289"/>
    </location>
</feature>
<keyword evidence="3" id="KW-1185">Reference proteome</keyword>
<dbReference type="Pfam" id="PF14394">
    <property type="entry name" value="DUF4423"/>
    <property type="match status" value="1"/>
</dbReference>
<reference evidence="3" key="1">
    <citation type="submission" date="2017-04" db="EMBL/GenBank/DDBJ databases">
        <authorList>
            <person name="Varghese N."/>
            <person name="Submissions S."/>
        </authorList>
    </citation>
    <scope>NUCLEOTIDE SEQUENCE [LARGE SCALE GENOMIC DNA]</scope>
    <source>
        <strain evidence="3">RKEM611</strain>
    </source>
</reference>
<proteinExistence type="predicted"/>
<dbReference type="EMBL" id="FWZT01000004">
    <property type="protein sequence ID" value="SMF04644.1"/>
    <property type="molecule type" value="Genomic_DNA"/>
</dbReference>
<dbReference type="AlphaFoldDB" id="A0A1Y6BJQ4"/>
<name>A0A1Y6BJQ4_9BACT</name>
<dbReference type="Proteomes" id="UP000192907">
    <property type="component" value="Unassembled WGS sequence"/>
</dbReference>
<evidence type="ECO:0000313" key="2">
    <source>
        <dbReference type="EMBL" id="SMF04644.1"/>
    </source>
</evidence>
<evidence type="ECO:0000313" key="3">
    <source>
        <dbReference type="Proteomes" id="UP000192907"/>
    </source>
</evidence>
<organism evidence="2 3">
    <name type="scientific">Pseudobacteriovorax antillogorgiicola</name>
    <dbReference type="NCBI Taxonomy" id="1513793"/>
    <lineage>
        <taxon>Bacteria</taxon>
        <taxon>Pseudomonadati</taxon>
        <taxon>Bdellovibrionota</taxon>
        <taxon>Oligoflexia</taxon>
        <taxon>Oligoflexales</taxon>
        <taxon>Pseudobacteriovoracaceae</taxon>
        <taxon>Pseudobacteriovorax</taxon>
    </lineage>
</organism>
<gene>
    <name evidence="2" type="ORF">SAMN06296036_1047</name>
</gene>
<accession>A0A1Y6BJQ4</accession>
<protein>
    <submittedName>
        <fullName evidence="2">TIGR02147 family protein</fullName>
    </submittedName>
</protein>
<evidence type="ECO:0000259" key="1">
    <source>
        <dbReference type="Pfam" id="PF14394"/>
    </source>
</evidence>
<dbReference type="InterPro" id="IPR011873">
    <property type="entry name" value="CHP02147"/>
</dbReference>
<dbReference type="InterPro" id="IPR025537">
    <property type="entry name" value="DUF4423"/>
</dbReference>